<feature type="chain" id="PRO_5045497952" evidence="1">
    <location>
        <begin position="24"/>
        <end position="122"/>
    </location>
</feature>
<dbReference type="Proteomes" id="UP001597295">
    <property type="component" value="Unassembled WGS sequence"/>
</dbReference>
<evidence type="ECO:0000313" key="3">
    <source>
        <dbReference type="Proteomes" id="UP001597295"/>
    </source>
</evidence>
<sequence>MRLLPNALGAIAGLCLMAAPAMAQQQAANAVLQTLDKITARVSTLTIPVGNKAWFGTLEIFVDTCQKRPPEETPESAAFLRIIDHRPQQEPVSAFNGWMFASSPALHPLEHAVYDVIVLDCK</sequence>
<reference evidence="3" key="1">
    <citation type="journal article" date="2019" name="Int. J. Syst. Evol. Microbiol.">
        <title>The Global Catalogue of Microorganisms (GCM) 10K type strain sequencing project: providing services to taxonomists for standard genome sequencing and annotation.</title>
        <authorList>
            <consortium name="The Broad Institute Genomics Platform"/>
            <consortium name="The Broad Institute Genome Sequencing Center for Infectious Disease"/>
            <person name="Wu L."/>
            <person name="Ma J."/>
        </authorList>
    </citation>
    <scope>NUCLEOTIDE SEQUENCE [LARGE SCALE GENOMIC DNA]</scope>
    <source>
        <strain evidence="3">CGMCC 1.19062</strain>
    </source>
</reference>
<dbReference type="RefSeq" id="WP_379874476.1">
    <property type="nucleotide sequence ID" value="NZ_JBHUIP010000001.1"/>
</dbReference>
<dbReference type="InterPro" id="IPR019225">
    <property type="entry name" value="DUF2155"/>
</dbReference>
<feature type="signal peptide" evidence="1">
    <location>
        <begin position="1"/>
        <end position="23"/>
    </location>
</feature>
<organism evidence="2 3">
    <name type="scientific">Lacibacterium aquatile</name>
    <dbReference type="NCBI Taxonomy" id="1168082"/>
    <lineage>
        <taxon>Bacteria</taxon>
        <taxon>Pseudomonadati</taxon>
        <taxon>Pseudomonadota</taxon>
        <taxon>Alphaproteobacteria</taxon>
        <taxon>Rhodospirillales</taxon>
        <taxon>Rhodospirillaceae</taxon>
    </lineage>
</organism>
<dbReference type="Pfam" id="PF09923">
    <property type="entry name" value="DUF2155"/>
    <property type="match status" value="1"/>
</dbReference>
<gene>
    <name evidence="2" type="ORF">ACFSM5_01645</name>
</gene>
<comment type="caution">
    <text evidence="2">The sequence shown here is derived from an EMBL/GenBank/DDBJ whole genome shotgun (WGS) entry which is preliminary data.</text>
</comment>
<proteinExistence type="predicted"/>
<keyword evidence="1" id="KW-0732">Signal</keyword>
<accession>A0ABW5DNV8</accession>
<evidence type="ECO:0000313" key="2">
    <source>
        <dbReference type="EMBL" id="MFD2261571.1"/>
    </source>
</evidence>
<keyword evidence="3" id="KW-1185">Reference proteome</keyword>
<protein>
    <submittedName>
        <fullName evidence="2">DUF2155 domain-containing protein</fullName>
    </submittedName>
</protein>
<evidence type="ECO:0000256" key="1">
    <source>
        <dbReference type="SAM" id="SignalP"/>
    </source>
</evidence>
<name>A0ABW5DNV8_9PROT</name>
<dbReference type="EMBL" id="JBHUIP010000001">
    <property type="protein sequence ID" value="MFD2261571.1"/>
    <property type="molecule type" value="Genomic_DNA"/>
</dbReference>